<dbReference type="AlphaFoldDB" id="A0A4D9DPI6"/>
<keyword evidence="5" id="KW-0689">Ribosomal protein</keyword>
<dbReference type="STRING" id="55544.A0A4D9DPI6"/>
<reference evidence="12 13" key="1">
    <citation type="submission" date="2019-04" db="EMBL/GenBank/DDBJ databases">
        <title>Draft genome of the big-headed turtle Platysternon megacephalum.</title>
        <authorList>
            <person name="Gong S."/>
        </authorList>
    </citation>
    <scope>NUCLEOTIDE SEQUENCE [LARGE SCALE GENOMIC DNA]</scope>
    <source>
        <strain evidence="12">DO16091913</strain>
        <tissue evidence="12">Muscle</tissue>
    </source>
</reference>
<dbReference type="GO" id="GO:0005763">
    <property type="term" value="C:mitochondrial small ribosomal subunit"/>
    <property type="evidence" value="ECO:0007669"/>
    <property type="project" value="UniProtKB-ARBA"/>
</dbReference>
<evidence type="ECO:0000256" key="8">
    <source>
        <dbReference type="ARBA" id="ARBA00032055"/>
    </source>
</evidence>
<dbReference type="PANTHER" id="PTHR13329">
    <property type="entry name" value="MITOCHONDRIAL RIBOSOMAL PROTEIN S18B"/>
    <property type="match status" value="1"/>
</dbReference>
<proteinExistence type="inferred from homology"/>
<dbReference type="FunFam" id="4.10.640.10:FF:000008">
    <property type="entry name" value="28S ribosomal protein S18b, mitochondrial"/>
    <property type="match status" value="1"/>
</dbReference>
<evidence type="ECO:0000256" key="3">
    <source>
        <dbReference type="ARBA" id="ARBA00022553"/>
    </source>
</evidence>
<evidence type="ECO:0000256" key="10">
    <source>
        <dbReference type="ARBA" id="ARBA00035515"/>
    </source>
</evidence>
<evidence type="ECO:0000313" key="12">
    <source>
        <dbReference type="EMBL" id="TFJ96722.1"/>
    </source>
</evidence>
<dbReference type="OrthoDB" id="21463at2759"/>
<dbReference type="GO" id="GO:0003735">
    <property type="term" value="F:structural constituent of ribosome"/>
    <property type="evidence" value="ECO:0007669"/>
    <property type="project" value="InterPro"/>
</dbReference>
<reference evidence="12 13" key="2">
    <citation type="submission" date="2019-04" db="EMBL/GenBank/DDBJ databases">
        <title>The genome sequence of big-headed turtle.</title>
        <authorList>
            <person name="Gong S."/>
        </authorList>
    </citation>
    <scope>NUCLEOTIDE SEQUENCE [LARGE SCALE GENOMIC DNA]</scope>
    <source>
        <strain evidence="12">DO16091913</strain>
        <tissue evidence="12">Muscle</tissue>
    </source>
</reference>
<evidence type="ECO:0000256" key="6">
    <source>
        <dbReference type="ARBA" id="ARBA00023128"/>
    </source>
</evidence>
<comment type="subcellular location">
    <subcellularLocation>
        <location evidence="1">Mitochondrion</location>
    </subcellularLocation>
</comment>
<name>A0A4D9DPI6_9SAUR</name>
<gene>
    <name evidence="12" type="ORF">DR999_PMT21479</name>
</gene>
<dbReference type="PANTHER" id="PTHR13329:SF2">
    <property type="entry name" value="SMALL RIBOSOMAL SUBUNIT PROTEIN MS40"/>
    <property type="match status" value="1"/>
</dbReference>
<evidence type="ECO:0000256" key="4">
    <source>
        <dbReference type="ARBA" id="ARBA00022946"/>
    </source>
</evidence>
<evidence type="ECO:0000256" key="11">
    <source>
        <dbReference type="SAM" id="SignalP"/>
    </source>
</evidence>
<evidence type="ECO:0000256" key="9">
    <source>
        <dbReference type="ARBA" id="ARBA00035130"/>
    </source>
</evidence>
<dbReference type="Proteomes" id="UP000297703">
    <property type="component" value="Unassembled WGS sequence"/>
</dbReference>
<protein>
    <recommendedName>
        <fullName evidence="9">Small ribosomal subunit protein mS40</fullName>
    </recommendedName>
    <alternativeName>
        <fullName evidence="8">28S ribosomal protein S18-2, mitochondrial</fullName>
    </alternativeName>
    <alternativeName>
        <fullName evidence="10">28S ribosomal protein S18b, mitochondrial</fullName>
    </alternativeName>
</protein>
<feature type="signal peptide" evidence="11">
    <location>
        <begin position="1"/>
        <end position="15"/>
    </location>
</feature>
<dbReference type="InterPro" id="IPR001648">
    <property type="entry name" value="Ribosomal_bS18"/>
</dbReference>
<organism evidence="12 13">
    <name type="scientific">Platysternon megacephalum</name>
    <name type="common">big-headed turtle</name>
    <dbReference type="NCBI Taxonomy" id="55544"/>
    <lineage>
        <taxon>Eukaryota</taxon>
        <taxon>Metazoa</taxon>
        <taxon>Chordata</taxon>
        <taxon>Craniata</taxon>
        <taxon>Vertebrata</taxon>
        <taxon>Euteleostomi</taxon>
        <taxon>Archelosauria</taxon>
        <taxon>Testudinata</taxon>
        <taxon>Testudines</taxon>
        <taxon>Cryptodira</taxon>
        <taxon>Durocryptodira</taxon>
        <taxon>Testudinoidea</taxon>
        <taxon>Platysternidae</taxon>
        <taxon>Platysternon</taxon>
    </lineage>
</organism>
<dbReference type="SUPFAM" id="SSF46911">
    <property type="entry name" value="Ribosomal protein S18"/>
    <property type="match status" value="1"/>
</dbReference>
<accession>A0A4D9DPI6</accession>
<keyword evidence="7" id="KW-0687">Ribonucleoprotein</keyword>
<evidence type="ECO:0000313" key="13">
    <source>
        <dbReference type="Proteomes" id="UP000297703"/>
    </source>
</evidence>
<dbReference type="EMBL" id="QXTE01000598">
    <property type="protein sequence ID" value="TFJ96722.1"/>
    <property type="molecule type" value="Genomic_DNA"/>
</dbReference>
<keyword evidence="3" id="KW-0597">Phosphoprotein</keyword>
<keyword evidence="11" id="KW-0732">Signal</keyword>
<evidence type="ECO:0000256" key="1">
    <source>
        <dbReference type="ARBA" id="ARBA00004173"/>
    </source>
</evidence>
<keyword evidence="6" id="KW-0496">Mitochondrion</keyword>
<dbReference type="GO" id="GO:0032543">
    <property type="term" value="P:mitochondrial translation"/>
    <property type="evidence" value="ECO:0007669"/>
    <property type="project" value="InterPro"/>
</dbReference>
<sequence length="249" mass="28681">MAASMCTMLLRRAAGSLPGLALLPRLFWAQAAPAALLLRLQRPLLRVFSTETDPAASAEPVAFDTESRFKEKPWEYLETEEYIKRYGDKPIWFGYRRNHKGPIPPQKTRKTCIRGKNIVGNPCPICRDQKLHVDYRNVKLLEQFVCSNTGVTFHPTRTGVCMKQHKHLTQAIDQARDHGLLSFRIPLVMLQGEDYTNQHQAVVKTPPAPSLQSQAPWYPWYEWQQPPEKDIARIRRIYKDYLKEETGPA</sequence>
<keyword evidence="4" id="KW-0809">Transit peptide</keyword>
<keyword evidence="13" id="KW-1185">Reference proteome</keyword>
<evidence type="ECO:0000256" key="2">
    <source>
        <dbReference type="ARBA" id="ARBA00006136"/>
    </source>
</evidence>
<evidence type="ECO:0000256" key="5">
    <source>
        <dbReference type="ARBA" id="ARBA00022980"/>
    </source>
</evidence>
<comment type="similarity">
    <text evidence="2">Belongs to the bacterial ribosomal protein bS18 family. Mitochondrion-specific ribosomal protein mS40 subfamily.</text>
</comment>
<evidence type="ECO:0000256" key="7">
    <source>
        <dbReference type="ARBA" id="ARBA00023274"/>
    </source>
</evidence>
<feature type="chain" id="PRO_5020037329" description="Small ribosomal subunit protein mS40" evidence="11">
    <location>
        <begin position="16"/>
        <end position="249"/>
    </location>
</feature>
<dbReference type="Pfam" id="PF01084">
    <property type="entry name" value="Ribosomal_S18"/>
    <property type="match status" value="1"/>
</dbReference>
<dbReference type="Gene3D" id="4.10.640.10">
    <property type="entry name" value="Ribosomal protein S18"/>
    <property type="match status" value="1"/>
</dbReference>
<comment type="caution">
    <text evidence="12">The sequence shown here is derived from an EMBL/GenBank/DDBJ whole genome shotgun (WGS) entry which is preliminary data.</text>
</comment>
<dbReference type="InterPro" id="IPR036870">
    <property type="entry name" value="Ribosomal_bS18_sf"/>
</dbReference>
<dbReference type="InterPro" id="IPR040054">
    <property type="entry name" value="MRPS18B"/>
</dbReference>